<evidence type="ECO:0000256" key="1">
    <source>
        <dbReference type="ARBA" id="ARBA00022448"/>
    </source>
</evidence>
<gene>
    <name evidence="5" type="ORF">SAMN02746065_13124</name>
</gene>
<keyword evidence="2" id="KW-0547">Nucleotide-binding</keyword>
<dbReference type="STRING" id="1121400.SAMN02746065_13124"/>
<dbReference type="GO" id="GO:0016887">
    <property type="term" value="F:ATP hydrolysis activity"/>
    <property type="evidence" value="ECO:0007669"/>
    <property type="project" value="InterPro"/>
</dbReference>
<dbReference type="InterPro" id="IPR003439">
    <property type="entry name" value="ABC_transporter-like_ATP-bd"/>
</dbReference>
<name>A0A1W2EHF5_9BACT</name>
<dbReference type="Pfam" id="PF00005">
    <property type="entry name" value="ABC_tran"/>
    <property type="match status" value="1"/>
</dbReference>
<keyword evidence="6" id="KW-1185">Reference proteome</keyword>
<evidence type="ECO:0000259" key="4">
    <source>
        <dbReference type="PROSITE" id="PS50893"/>
    </source>
</evidence>
<dbReference type="EMBL" id="FWXY01000031">
    <property type="protein sequence ID" value="SMD08882.1"/>
    <property type="molecule type" value="Genomic_DNA"/>
</dbReference>
<evidence type="ECO:0000256" key="3">
    <source>
        <dbReference type="ARBA" id="ARBA00022840"/>
    </source>
</evidence>
<dbReference type="PANTHER" id="PTHR42781:SF4">
    <property type="entry name" value="SPERMIDINE_PUTRESCINE IMPORT ATP-BINDING PROTEIN POTA"/>
    <property type="match status" value="1"/>
</dbReference>
<dbReference type="InterPro" id="IPR003593">
    <property type="entry name" value="AAA+_ATPase"/>
</dbReference>
<dbReference type="PROSITE" id="PS50893">
    <property type="entry name" value="ABC_TRANSPORTER_2"/>
    <property type="match status" value="1"/>
</dbReference>
<dbReference type="SUPFAM" id="SSF50331">
    <property type="entry name" value="MOP-like"/>
    <property type="match status" value="1"/>
</dbReference>
<evidence type="ECO:0000256" key="2">
    <source>
        <dbReference type="ARBA" id="ARBA00022741"/>
    </source>
</evidence>
<protein>
    <submittedName>
        <fullName evidence="5">Tungstate/molybdate transport system ATP-binding protein</fullName>
    </submittedName>
</protein>
<evidence type="ECO:0000313" key="5">
    <source>
        <dbReference type="EMBL" id="SMD08882.1"/>
    </source>
</evidence>
<dbReference type="PANTHER" id="PTHR42781">
    <property type="entry name" value="SPERMIDINE/PUTRESCINE IMPORT ATP-BINDING PROTEIN POTA"/>
    <property type="match status" value="1"/>
</dbReference>
<dbReference type="SUPFAM" id="SSF52540">
    <property type="entry name" value="P-loop containing nucleoside triphosphate hydrolases"/>
    <property type="match status" value="1"/>
</dbReference>
<organism evidence="5 6">
    <name type="scientific">Desulfocicer vacuolatum DSM 3385</name>
    <dbReference type="NCBI Taxonomy" id="1121400"/>
    <lineage>
        <taxon>Bacteria</taxon>
        <taxon>Pseudomonadati</taxon>
        <taxon>Thermodesulfobacteriota</taxon>
        <taxon>Desulfobacteria</taxon>
        <taxon>Desulfobacterales</taxon>
        <taxon>Desulfobacteraceae</taxon>
        <taxon>Desulfocicer</taxon>
    </lineage>
</organism>
<dbReference type="Proteomes" id="UP000192418">
    <property type="component" value="Unassembled WGS sequence"/>
</dbReference>
<accession>A0A1W2EHF5</accession>
<dbReference type="InterPro" id="IPR050093">
    <property type="entry name" value="ABC_SmlMolc_Importer"/>
</dbReference>
<sequence>MITLSDVCLNLPGFSLKHIDLSIPTNDFFAVLGPTGSGKSLLLEAIMGLMPITSGTIFIDDKDIKDMPPEKRNMGIVYQDFALFPHMTVKQNILYGVRYHNISPGTVSQRFDTLVEQMNLSHLLTRHPGTLSGGEKQRTALARALILNPGILLLDEPLSALDPMLQDDLKHLLKSLHREFSTTFVMVSHNFSDVLFLASNGAIIKDGAIEQTGTIKELFEQPNSPFTAQFTGMKNIYTLPAASPALASLIRHNGHRPRAEHGHLALRPEEILNENNGKKESCCAMEGVVTRLISRGFFYDVVIQMDAVELTAQWTRHDVLVKQIQPGRRIPFFVPFSSIHTF</sequence>
<dbReference type="AlphaFoldDB" id="A0A1W2EHF5"/>
<reference evidence="5 6" key="1">
    <citation type="submission" date="2017-04" db="EMBL/GenBank/DDBJ databases">
        <authorList>
            <person name="Afonso C.L."/>
            <person name="Miller P.J."/>
            <person name="Scott M.A."/>
            <person name="Spackman E."/>
            <person name="Goraichik I."/>
            <person name="Dimitrov K.M."/>
            <person name="Suarez D.L."/>
            <person name="Swayne D.E."/>
        </authorList>
    </citation>
    <scope>NUCLEOTIDE SEQUENCE [LARGE SCALE GENOMIC DNA]</scope>
    <source>
        <strain evidence="5 6">DSM 3385</strain>
    </source>
</reference>
<dbReference type="GO" id="GO:0005524">
    <property type="term" value="F:ATP binding"/>
    <property type="evidence" value="ECO:0007669"/>
    <property type="project" value="UniProtKB-KW"/>
</dbReference>
<dbReference type="SMART" id="SM00382">
    <property type="entry name" value="AAA"/>
    <property type="match status" value="1"/>
</dbReference>
<proteinExistence type="predicted"/>
<keyword evidence="3 5" id="KW-0067">ATP-binding</keyword>
<keyword evidence="1" id="KW-0813">Transport</keyword>
<dbReference type="Gene3D" id="3.40.50.300">
    <property type="entry name" value="P-loop containing nucleotide triphosphate hydrolases"/>
    <property type="match status" value="1"/>
</dbReference>
<dbReference type="InterPro" id="IPR027417">
    <property type="entry name" value="P-loop_NTPase"/>
</dbReference>
<dbReference type="InterPro" id="IPR008995">
    <property type="entry name" value="Mo/tungstate-bd_C_term_dom"/>
</dbReference>
<evidence type="ECO:0000313" key="6">
    <source>
        <dbReference type="Proteomes" id="UP000192418"/>
    </source>
</evidence>
<dbReference type="RefSeq" id="WP_170923909.1">
    <property type="nucleotide sequence ID" value="NZ_FWXY01000031.1"/>
</dbReference>
<feature type="domain" description="ABC transporter" evidence="4">
    <location>
        <begin position="2"/>
        <end position="231"/>
    </location>
</feature>